<evidence type="ECO:0000256" key="2">
    <source>
        <dbReference type="ARBA" id="ARBA00022977"/>
    </source>
</evidence>
<dbReference type="InterPro" id="IPR013785">
    <property type="entry name" value="Aldolase_TIM"/>
</dbReference>
<dbReference type="SUPFAM" id="SSF51391">
    <property type="entry name" value="Thiamin phosphate synthase"/>
    <property type="match status" value="1"/>
</dbReference>
<dbReference type="PANTHER" id="PTHR20857">
    <property type="entry name" value="THIAMINE-PHOSPHATE PYROPHOSPHORYLASE"/>
    <property type="match status" value="1"/>
</dbReference>
<proteinExistence type="predicted"/>
<name>A0ABQ4LR32_9BACL</name>
<evidence type="ECO:0000313" key="4">
    <source>
        <dbReference type="EMBL" id="GIO65721.1"/>
    </source>
</evidence>
<keyword evidence="5" id="KW-1185">Reference proteome</keyword>
<keyword evidence="2" id="KW-0784">Thiamine biosynthesis</keyword>
<protein>
    <submittedName>
        <fullName evidence="4">Thiamine phosphate synthase</fullName>
    </submittedName>
</protein>
<evidence type="ECO:0000259" key="3">
    <source>
        <dbReference type="Pfam" id="PF02581"/>
    </source>
</evidence>
<accession>A0ABQ4LR32</accession>
<dbReference type="Gene3D" id="3.20.20.70">
    <property type="entry name" value="Aldolase class I"/>
    <property type="match status" value="1"/>
</dbReference>
<sequence length="210" mass="21954">MTGRELHVVSTGRQPLDELARIAGLIHPYVDAFHLRERAKTARELLEGIGMLLAAGVPANRIVVNDRADVAAAAGVRGAQLGHHSLDASDVKKWFPQLRIGRSVHSLHEAVAAEEEGADYVIFGHVYATASKPGSPARGPGELRLLASRVRIPVIAIGGVKPANVADTLEAGAAGVAVMSGILEAADPVSAAAAYYQCLHNGRENHGSSS</sequence>
<reference evidence="4 5" key="1">
    <citation type="submission" date="2021-03" db="EMBL/GenBank/DDBJ databases">
        <title>Antimicrobial resistance genes in bacteria isolated from Japanese honey, and their potential for conferring macrolide and lincosamide resistance in the American foulbrood pathogen Paenibacillus larvae.</title>
        <authorList>
            <person name="Okamoto M."/>
            <person name="Kumagai M."/>
            <person name="Kanamori H."/>
            <person name="Takamatsu D."/>
        </authorList>
    </citation>
    <scope>NUCLEOTIDE SEQUENCE [LARGE SCALE GENOMIC DNA]</scope>
    <source>
        <strain evidence="4 5">J21TS3</strain>
    </source>
</reference>
<gene>
    <name evidence="4" type="ORF">J21TS3_05420</name>
</gene>
<comment type="caution">
    <text evidence="4">The sequence shown here is derived from an EMBL/GenBank/DDBJ whole genome shotgun (WGS) entry which is preliminary data.</text>
</comment>
<feature type="domain" description="Thiamine phosphate synthase/TenI" evidence="3">
    <location>
        <begin position="14"/>
        <end position="182"/>
    </location>
</feature>
<dbReference type="InterPro" id="IPR036206">
    <property type="entry name" value="ThiamineP_synth_sf"/>
</dbReference>
<dbReference type="Proteomes" id="UP000680638">
    <property type="component" value="Unassembled WGS sequence"/>
</dbReference>
<dbReference type="Pfam" id="PF02581">
    <property type="entry name" value="TMP-TENI"/>
    <property type="match status" value="1"/>
</dbReference>
<dbReference type="EMBL" id="BORW01000001">
    <property type="protein sequence ID" value="GIO65721.1"/>
    <property type="molecule type" value="Genomic_DNA"/>
</dbReference>
<dbReference type="InterPro" id="IPR022998">
    <property type="entry name" value="ThiamineP_synth_TenI"/>
</dbReference>
<evidence type="ECO:0000313" key="5">
    <source>
        <dbReference type="Proteomes" id="UP000680638"/>
    </source>
</evidence>
<dbReference type="PANTHER" id="PTHR20857:SF22">
    <property type="entry name" value="THIAZOLE TAUTOMERASE"/>
    <property type="match status" value="1"/>
</dbReference>
<dbReference type="CDD" id="cd00564">
    <property type="entry name" value="TMP_TenI"/>
    <property type="match status" value="1"/>
</dbReference>
<dbReference type="NCBIfam" id="NF005819">
    <property type="entry name" value="PRK07695.1"/>
    <property type="match status" value="1"/>
</dbReference>
<evidence type="ECO:0000256" key="1">
    <source>
        <dbReference type="ARBA" id="ARBA00004948"/>
    </source>
</evidence>
<comment type="pathway">
    <text evidence="1">Cofactor biosynthesis; thiamine diphosphate biosynthesis.</text>
</comment>
<dbReference type="RefSeq" id="WP_212947372.1">
    <property type="nucleotide sequence ID" value="NZ_BORW01000001.1"/>
</dbReference>
<organism evidence="4 5">
    <name type="scientific">Paenibacillus cookii</name>
    <dbReference type="NCBI Taxonomy" id="157839"/>
    <lineage>
        <taxon>Bacteria</taxon>
        <taxon>Bacillati</taxon>
        <taxon>Bacillota</taxon>
        <taxon>Bacilli</taxon>
        <taxon>Bacillales</taxon>
        <taxon>Paenibacillaceae</taxon>
        <taxon>Paenibacillus</taxon>
    </lineage>
</organism>